<evidence type="ECO:0008006" key="5">
    <source>
        <dbReference type="Google" id="ProtNLM"/>
    </source>
</evidence>
<organism evidence="3 4">
    <name type="scientific">Actinoallomurus acaciae</name>
    <dbReference type="NCBI Taxonomy" id="502577"/>
    <lineage>
        <taxon>Bacteria</taxon>
        <taxon>Bacillati</taxon>
        <taxon>Actinomycetota</taxon>
        <taxon>Actinomycetes</taxon>
        <taxon>Streptosporangiales</taxon>
        <taxon>Thermomonosporaceae</taxon>
        <taxon>Actinoallomurus</taxon>
    </lineage>
</organism>
<evidence type="ECO:0000313" key="4">
    <source>
        <dbReference type="Proteomes" id="UP001589627"/>
    </source>
</evidence>
<feature type="signal peptide" evidence="2">
    <location>
        <begin position="1"/>
        <end position="29"/>
    </location>
</feature>
<dbReference type="EMBL" id="JBHLZP010000038">
    <property type="protein sequence ID" value="MFB9832105.1"/>
    <property type="molecule type" value="Genomic_DNA"/>
</dbReference>
<reference evidence="3 4" key="1">
    <citation type="submission" date="2024-09" db="EMBL/GenBank/DDBJ databases">
        <authorList>
            <person name="Sun Q."/>
            <person name="Mori K."/>
        </authorList>
    </citation>
    <scope>NUCLEOTIDE SEQUENCE [LARGE SCALE GENOMIC DNA]</scope>
    <source>
        <strain evidence="3 4">TBRC 0563</strain>
    </source>
</reference>
<feature type="chain" id="PRO_5046358467" description="ATP/GTP-binding protein" evidence="2">
    <location>
        <begin position="30"/>
        <end position="245"/>
    </location>
</feature>
<dbReference type="PROSITE" id="PS51257">
    <property type="entry name" value="PROKAR_LIPOPROTEIN"/>
    <property type="match status" value="1"/>
</dbReference>
<keyword evidence="4" id="KW-1185">Reference proteome</keyword>
<feature type="region of interest" description="Disordered" evidence="1">
    <location>
        <begin position="45"/>
        <end position="66"/>
    </location>
</feature>
<sequence>MLTKLSAGISIAILTAGATVALGTTSALACNGPCGGPGAIGVHEPGHSTYNPPAHGPHGKSGKGATAQCPPTVACLTVGNNVPAAAPVRTVDVAFQARDQLELPTPTVHTSPENRTYVALRTGLWLGAGIYARKTVSVGTPDGATTVTAIGDPQSVTWNMGESSVTCHSRGSKDGKACGYTYQRSSAGQPNHRYAISVTVTWYVHWTCAGVCDARAGDWAPNSTMSRTTDTTLAVGEVQTESRPG</sequence>
<accession>A0ABV5YAP2</accession>
<dbReference type="RefSeq" id="WP_378197517.1">
    <property type="nucleotide sequence ID" value="NZ_JBHLZP010000038.1"/>
</dbReference>
<evidence type="ECO:0000256" key="1">
    <source>
        <dbReference type="SAM" id="MobiDB-lite"/>
    </source>
</evidence>
<protein>
    <recommendedName>
        <fullName evidence="5">ATP/GTP-binding protein</fullName>
    </recommendedName>
</protein>
<proteinExistence type="predicted"/>
<comment type="caution">
    <text evidence="3">The sequence shown here is derived from an EMBL/GenBank/DDBJ whole genome shotgun (WGS) entry which is preliminary data.</text>
</comment>
<evidence type="ECO:0000256" key="2">
    <source>
        <dbReference type="SAM" id="SignalP"/>
    </source>
</evidence>
<gene>
    <name evidence="3" type="ORF">ACFFNX_07875</name>
</gene>
<keyword evidence="2" id="KW-0732">Signal</keyword>
<dbReference type="Proteomes" id="UP001589627">
    <property type="component" value="Unassembled WGS sequence"/>
</dbReference>
<name>A0ABV5YAP2_9ACTN</name>
<evidence type="ECO:0000313" key="3">
    <source>
        <dbReference type="EMBL" id="MFB9832105.1"/>
    </source>
</evidence>